<sequence>MGQCCCKKRKDCQELTNVEQAIETVINQFHCYAVKGRKEYLTPNELKELVGQKLPHLGNCIGPLEEKIECVGDPSEARLEFGEYWDIMGDAAKGCQKK</sequence>
<dbReference type="OrthoDB" id="9402565at2759"/>
<dbReference type="SMART" id="SM01394">
    <property type="entry name" value="S_100"/>
    <property type="match status" value="1"/>
</dbReference>
<dbReference type="SUPFAM" id="SSF47473">
    <property type="entry name" value="EF-hand"/>
    <property type="match status" value="1"/>
</dbReference>
<gene>
    <name evidence="2" type="primary">S100A14</name>
</gene>
<dbReference type="GO" id="GO:0071624">
    <property type="term" value="P:positive regulation of granulocyte chemotaxis"/>
    <property type="evidence" value="ECO:0007669"/>
    <property type="project" value="Ensembl"/>
</dbReference>
<dbReference type="Pfam" id="PF01023">
    <property type="entry name" value="S_100"/>
    <property type="match status" value="1"/>
</dbReference>
<evidence type="ECO:0000259" key="1">
    <source>
        <dbReference type="SMART" id="SM01394"/>
    </source>
</evidence>
<accession>A0A7M4F5U4</accession>
<evidence type="ECO:0000313" key="3">
    <source>
        <dbReference type="Proteomes" id="UP000594220"/>
    </source>
</evidence>
<dbReference type="GO" id="GO:0048471">
    <property type="term" value="C:perinuclear region of cytoplasm"/>
    <property type="evidence" value="ECO:0007669"/>
    <property type="project" value="Ensembl"/>
</dbReference>
<reference evidence="2" key="1">
    <citation type="submission" date="2025-08" db="UniProtKB">
        <authorList>
            <consortium name="Ensembl"/>
        </authorList>
    </citation>
    <scope>IDENTIFICATION</scope>
</reference>
<dbReference type="GO" id="GO:0005509">
    <property type="term" value="F:calcium ion binding"/>
    <property type="evidence" value="ECO:0007669"/>
    <property type="project" value="TreeGrafter"/>
</dbReference>
<dbReference type="GO" id="GO:0034142">
    <property type="term" value="P:toll-like receptor 4 signaling pathway"/>
    <property type="evidence" value="ECO:0007669"/>
    <property type="project" value="Ensembl"/>
</dbReference>
<reference evidence="2" key="2">
    <citation type="submission" date="2025-09" db="UniProtKB">
        <authorList>
            <consortium name="Ensembl"/>
        </authorList>
    </citation>
    <scope>IDENTIFICATION</scope>
</reference>
<dbReference type="GeneTree" id="ENSGT00940000161706"/>
<dbReference type="GO" id="GO:0048306">
    <property type="term" value="F:calcium-dependent protein binding"/>
    <property type="evidence" value="ECO:0007669"/>
    <property type="project" value="TreeGrafter"/>
</dbReference>
<dbReference type="Proteomes" id="UP000594220">
    <property type="component" value="Unplaced"/>
</dbReference>
<protein>
    <submittedName>
        <fullName evidence="2">S100 calcium binding protein A14</fullName>
    </submittedName>
</protein>
<dbReference type="CTD" id="57402"/>
<dbReference type="AlphaFoldDB" id="A0A7M4F5U4"/>
<feature type="domain" description="S100/CaBP-9k-type calcium binding subdomain" evidence="1">
    <location>
        <begin position="18"/>
        <end position="59"/>
    </location>
</feature>
<dbReference type="GeneID" id="109324731"/>
<evidence type="ECO:0000313" key="2">
    <source>
        <dbReference type="Ensembl" id="ENSCPRP00005019493.1"/>
    </source>
</evidence>
<dbReference type="InterPro" id="IPR011992">
    <property type="entry name" value="EF-hand-dom_pair"/>
</dbReference>
<proteinExistence type="predicted"/>
<dbReference type="GO" id="GO:0005615">
    <property type="term" value="C:extracellular space"/>
    <property type="evidence" value="ECO:0007669"/>
    <property type="project" value="TreeGrafter"/>
</dbReference>
<dbReference type="GO" id="GO:0032496">
    <property type="term" value="P:response to lipopolysaccharide"/>
    <property type="evidence" value="ECO:0007669"/>
    <property type="project" value="Ensembl"/>
</dbReference>
<organism evidence="2 3">
    <name type="scientific">Crocodylus porosus</name>
    <name type="common">Saltwater crocodile</name>
    <name type="synonym">Estuarine crocodile</name>
    <dbReference type="NCBI Taxonomy" id="8502"/>
    <lineage>
        <taxon>Eukaryota</taxon>
        <taxon>Metazoa</taxon>
        <taxon>Chordata</taxon>
        <taxon>Craniata</taxon>
        <taxon>Vertebrata</taxon>
        <taxon>Euteleostomi</taxon>
        <taxon>Archelosauria</taxon>
        <taxon>Archosauria</taxon>
        <taxon>Crocodylia</taxon>
        <taxon>Longirostres</taxon>
        <taxon>Crocodylidae</taxon>
        <taxon>Crocodylus</taxon>
    </lineage>
</organism>
<dbReference type="RefSeq" id="XP_019412309.1">
    <property type="nucleotide sequence ID" value="XM_019556764.1"/>
</dbReference>
<dbReference type="PANTHER" id="PTHR11639:SF4">
    <property type="entry name" value="PROTEIN S100-A14"/>
    <property type="match status" value="1"/>
</dbReference>
<name>A0A7M4F5U4_CROPO</name>
<dbReference type="GO" id="GO:0090026">
    <property type="term" value="P:positive regulation of monocyte chemotaxis"/>
    <property type="evidence" value="ECO:0007669"/>
    <property type="project" value="Ensembl"/>
</dbReference>
<dbReference type="InterPro" id="IPR013787">
    <property type="entry name" value="S100_Ca-bd_sub"/>
</dbReference>
<dbReference type="GO" id="GO:0042742">
    <property type="term" value="P:defense response to bacterium"/>
    <property type="evidence" value="ECO:0007669"/>
    <property type="project" value="Ensembl"/>
</dbReference>
<dbReference type="GO" id="GO:0042379">
    <property type="term" value="F:chemokine receptor binding"/>
    <property type="evidence" value="ECO:0007669"/>
    <property type="project" value="Ensembl"/>
</dbReference>
<keyword evidence="3" id="KW-1185">Reference proteome</keyword>
<dbReference type="PANTHER" id="PTHR11639">
    <property type="entry name" value="S100 CALCIUM-BINDING PROTEIN"/>
    <property type="match status" value="1"/>
</dbReference>
<dbReference type="Ensembl" id="ENSCPRT00005022803.1">
    <property type="protein sequence ID" value="ENSCPRP00005019493.1"/>
    <property type="gene ID" value="ENSCPRG00005013600.1"/>
</dbReference>
<dbReference type="KEGG" id="cpoo:109324731"/>
<dbReference type="Gene3D" id="1.10.238.10">
    <property type="entry name" value="EF-hand"/>
    <property type="match status" value="1"/>
</dbReference>
<dbReference type="OMA" id="NFHQYSA"/>